<proteinExistence type="predicted"/>
<keyword evidence="4" id="KW-1185">Reference proteome</keyword>
<evidence type="ECO:0000313" key="4">
    <source>
        <dbReference type="Proteomes" id="UP001204376"/>
    </source>
</evidence>
<evidence type="ECO:0000313" key="3">
    <source>
        <dbReference type="EMBL" id="MCQ6956367.1"/>
    </source>
</evidence>
<evidence type="ECO:0000256" key="1">
    <source>
        <dbReference type="SAM" id="MobiDB-lite"/>
    </source>
</evidence>
<accession>A0ABT1SVS8</accession>
<sequence>MVSKKLNVRASQYSITRPFFRKIGIIAAFLLLPLSIFAQNVNPKAKQQALLKKAEWSKLAAIKLATGVQDSVVRIKNLRTQLDSAKINEVIAIKVFTQRDIRLFNTLYINGFPIENLKPLKASDSEKIIYFKLDKPVQSQLLSFLERTPFETTVVPVYFGVGANVKVNLTVKDTTVIKDPLTAIAKTVIKDTTVQVERGIIAKSNDPVYVEVKQKIKIGWVYAAALAVGMIIVLGLFHDMLKDNSNLYYSLANTQLFFWTVLFVVAYLSICFKTDTLPDIPLSVLAILGISVSTTAVSKLIDKNPTKAPIIDKNATSQGLFVDILSDGVSINVQRVQNVAFNAFFGVLFLQKAFSTNLLPDFDNNVLLLLGISAGAYAGLKNTEPAKEQTEEPVDTLEDRGEIAKGADKAQTASPENVDNAANAGAGPAAAPPVTDGSQTDEAAP</sequence>
<feature type="transmembrane region" description="Helical" evidence="2">
    <location>
        <begin position="249"/>
        <end position="270"/>
    </location>
</feature>
<keyword evidence="2" id="KW-1133">Transmembrane helix</keyword>
<feature type="compositionally biased region" description="Basic and acidic residues" evidence="1">
    <location>
        <begin position="397"/>
        <end position="408"/>
    </location>
</feature>
<keyword evidence="2" id="KW-0812">Transmembrane</keyword>
<dbReference type="Proteomes" id="UP001204376">
    <property type="component" value="Unassembled WGS sequence"/>
</dbReference>
<feature type="transmembrane region" description="Helical" evidence="2">
    <location>
        <begin position="219"/>
        <end position="237"/>
    </location>
</feature>
<keyword evidence="2" id="KW-0472">Membrane</keyword>
<evidence type="ECO:0000256" key="2">
    <source>
        <dbReference type="SAM" id="Phobius"/>
    </source>
</evidence>
<protein>
    <submittedName>
        <fullName evidence="3">Uncharacterized protein</fullName>
    </submittedName>
</protein>
<reference evidence="3 4" key="1">
    <citation type="submission" date="2022-07" db="EMBL/GenBank/DDBJ databases">
        <title>Mucilaginibacter sp. JC4.</title>
        <authorList>
            <person name="Le V."/>
            <person name="Ko S.-R."/>
            <person name="Ahn C.-Y."/>
            <person name="Oh H.-M."/>
        </authorList>
    </citation>
    <scope>NUCLEOTIDE SEQUENCE [LARGE SCALE GENOMIC DNA]</scope>
    <source>
        <strain evidence="3 4">JC4</strain>
    </source>
</reference>
<feature type="compositionally biased region" description="Low complexity" evidence="1">
    <location>
        <begin position="420"/>
        <end position="433"/>
    </location>
</feature>
<organism evidence="3 4">
    <name type="scientific">Mucilaginibacter aquariorum</name>
    <dbReference type="NCBI Taxonomy" id="2967225"/>
    <lineage>
        <taxon>Bacteria</taxon>
        <taxon>Pseudomonadati</taxon>
        <taxon>Bacteroidota</taxon>
        <taxon>Sphingobacteriia</taxon>
        <taxon>Sphingobacteriales</taxon>
        <taxon>Sphingobacteriaceae</taxon>
        <taxon>Mucilaginibacter</taxon>
    </lineage>
</organism>
<feature type="region of interest" description="Disordered" evidence="1">
    <location>
        <begin position="383"/>
        <end position="445"/>
    </location>
</feature>
<gene>
    <name evidence="3" type="ORF">NPE20_00275</name>
</gene>
<feature type="compositionally biased region" description="Polar residues" evidence="1">
    <location>
        <begin position="436"/>
        <end position="445"/>
    </location>
</feature>
<name>A0ABT1SVS8_9SPHI</name>
<comment type="caution">
    <text evidence="3">The sequence shown here is derived from an EMBL/GenBank/DDBJ whole genome shotgun (WGS) entry which is preliminary data.</text>
</comment>
<dbReference type="EMBL" id="JANHOH010000001">
    <property type="protein sequence ID" value="MCQ6956367.1"/>
    <property type="molecule type" value="Genomic_DNA"/>
</dbReference>